<dbReference type="InterPro" id="IPR001163">
    <property type="entry name" value="Sm_dom_euk/arc"/>
</dbReference>
<name>A0A9P8PY34_9ASCO</name>
<keyword evidence="5" id="KW-0507">mRNA processing</keyword>
<protein>
    <recommendedName>
        <fullName evidence="10">Sm protein B</fullName>
    </recommendedName>
</protein>
<dbReference type="Pfam" id="PF01423">
    <property type="entry name" value="LSM"/>
    <property type="match status" value="1"/>
</dbReference>
<sequence length="168" mass="18515">MVSDFETSNAKKQRLSDIINYRVKVITLDSRQFIGELLSFDKHYNLVLANVEEYRLTKKSKLSLKDRAKSSNSSNTSSTNETNFIQEQKRSLGLIILRGEHVISVTIESPPTKSVSHLKTLKSGKGAIKPIQSSTNSSANVKINKPIGAVPGFTGAPRGFNPPPGFRK</sequence>
<dbReference type="PANTHER" id="PTHR10701">
    <property type="entry name" value="SMALL NUCLEAR RIBONUCLEOPROTEIN-ASSOCIATED PROTEIN B AND N"/>
    <property type="match status" value="1"/>
</dbReference>
<evidence type="ECO:0000256" key="1">
    <source>
        <dbReference type="ARBA" id="ARBA00004123"/>
    </source>
</evidence>
<dbReference type="Proteomes" id="UP000769528">
    <property type="component" value="Unassembled WGS sequence"/>
</dbReference>
<dbReference type="Gene3D" id="2.30.30.100">
    <property type="match status" value="1"/>
</dbReference>
<dbReference type="SMART" id="SM00651">
    <property type="entry name" value="Sm"/>
    <property type="match status" value="1"/>
</dbReference>
<keyword evidence="14" id="KW-1185">Reference proteome</keyword>
<dbReference type="OrthoDB" id="2020720at2759"/>
<dbReference type="GO" id="GO:0005682">
    <property type="term" value="C:U5 snRNP"/>
    <property type="evidence" value="ECO:0007669"/>
    <property type="project" value="TreeGrafter"/>
</dbReference>
<feature type="domain" description="Sm" evidence="12">
    <location>
        <begin position="10"/>
        <end position="111"/>
    </location>
</feature>
<comment type="caution">
    <text evidence="13">The sequence shown here is derived from an EMBL/GenBank/DDBJ whole genome shotgun (WGS) entry which is preliminary data.</text>
</comment>
<comment type="similarity">
    <text evidence="3">Belongs to the snRNP SmB/SmN family.</text>
</comment>
<evidence type="ECO:0000313" key="13">
    <source>
        <dbReference type="EMBL" id="KAH3679665.1"/>
    </source>
</evidence>
<evidence type="ECO:0000259" key="12">
    <source>
        <dbReference type="PROSITE" id="PS52002"/>
    </source>
</evidence>
<dbReference type="GO" id="GO:0005687">
    <property type="term" value="C:U4 snRNP"/>
    <property type="evidence" value="ECO:0007669"/>
    <property type="project" value="TreeGrafter"/>
</dbReference>
<dbReference type="InterPro" id="IPR047575">
    <property type="entry name" value="Sm"/>
</dbReference>
<accession>A0A9P8PY34</accession>
<dbReference type="GO" id="GO:0005685">
    <property type="term" value="C:U1 snRNP"/>
    <property type="evidence" value="ECO:0007669"/>
    <property type="project" value="TreeGrafter"/>
</dbReference>
<evidence type="ECO:0000256" key="2">
    <source>
        <dbReference type="ARBA" id="ARBA00004496"/>
    </source>
</evidence>
<feature type="region of interest" description="Disordered" evidence="11">
    <location>
        <begin position="147"/>
        <end position="168"/>
    </location>
</feature>
<evidence type="ECO:0000256" key="4">
    <source>
        <dbReference type="ARBA" id="ARBA00022490"/>
    </source>
</evidence>
<evidence type="ECO:0000256" key="11">
    <source>
        <dbReference type="SAM" id="MobiDB-lite"/>
    </source>
</evidence>
<reference evidence="13" key="2">
    <citation type="submission" date="2021-01" db="EMBL/GenBank/DDBJ databases">
        <authorList>
            <person name="Schikora-Tamarit M.A."/>
        </authorList>
    </citation>
    <scope>NUCLEOTIDE SEQUENCE</scope>
    <source>
        <strain evidence="13">CBS6341</strain>
    </source>
</reference>
<dbReference type="CDD" id="cd01717">
    <property type="entry name" value="Sm_B"/>
    <property type="match status" value="1"/>
</dbReference>
<dbReference type="GO" id="GO:0071013">
    <property type="term" value="C:catalytic step 2 spliceosome"/>
    <property type="evidence" value="ECO:0007669"/>
    <property type="project" value="TreeGrafter"/>
</dbReference>
<evidence type="ECO:0000256" key="8">
    <source>
        <dbReference type="ARBA" id="ARBA00023242"/>
    </source>
</evidence>
<dbReference type="AlphaFoldDB" id="A0A9P8PY34"/>
<dbReference type="GO" id="GO:0071004">
    <property type="term" value="C:U2-type prespliceosome"/>
    <property type="evidence" value="ECO:0007669"/>
    <property type="project" value="TreeGrafter"/>
</dbReference>
<dbReference type="GO" id="GO:0003723">
    <property type="term" value="F:RNA binding"/>
    <property type="evidence" value="ECO:0007669"/>
    <property type="project" value="UniProtKB-KW"/>
</dbReference>
<feature type="compositionally biased region" description="Low complexity" evidence="11">
    <location>
        <begin position="70"/>
        <end position="83"/>
    </location>
</feature>
<proteinExistence type="inferred from homology"/>
<dbReference type="SUPFAM" id="SSF50182">
    <property type="entry name" value="Sm-like ribonucleoproteins"/>
    <property type="match status" value="1"/>
</dbReference>
<gene>
    <name evidence="13" type="ORF">WICMUC_000805</name>
</gene>
<reference evidence="13" key="1">
    <citation type="journal article" date="2021" name="Open Biol.">
        <title>Shared evolutionary footprints suggest mitochondrial oxidative damage underlies multiple complex I losses in fungi.</title>
        <authorList>
            <person name="Schikora-Tamarit M.A."/>
            <person name="Marcet-Houben M."/>
            <person name="Nosek J."/>
            <person name="Gabaldon T."/>
        </authorList>
    </citation>
    <scope>NUCLEOTIDE SEQUENCE</scope>
    <source>
        <strain evidence="13">CBS6341</strain>
    </source>
</reference>
<keyword evidence="4" id="KW-0963">Cytoplasm</keyword>
<dbReference type="GO" id="GO:0005737">
    <property type="term" value="C:cytoplasm"/>
    <property type="evidence" value="ECO:0007669"/>
    <property type="project" value="UniProtKB-SubCell"/>
</dbReference>
<evidence type="ECO:0000256" key="3">
    <source>
        <dbReference type="ARBA" id="ARBA00009123"/>
    </source>
</evidence>
<keyword evidence="8" id="KW-0539">Nucleus</keyword>
<dbReference type="PANTHER" id="PTHR10701:SF0">
    <property type="entry name" value="SMALL NUCLEAR RIBONUCLEOPROTEIN-ASSOCIATED PROTEIN B"/>
    <property type="match status" value="1"/>
</dbReference>
<keyword evidence="9" id="KW-0687">Ribonucleoprotein</keyword>
<evidence type="ECO:0000313" key="14">
    <source>
        <dbReference type="Proteomes" id="UP000769528"/>
    </source>
</evidence>
<dbReference type="GO" id="GO:0046540">
    <property type="term" value="C:U4/U6 x U5 tri-snRNP complex"/>
    <property type="evidence" value="ECO:0007669"/>
    <property type="project" value="TreeGrafter"/>
</dbReference>
<evidence type="ECO:0000256" key="6">
    <source>
        <dbReference type="ARBA" id="ARBA00022884"/>
    </source>
</evidence>
<keyword evidence="6" id="KW-0694">RNA-binding</keyword>
<dbReference type="GO" id="GO:0000398">
    <property type="term" value="P:mRNA splicing, via spliceosome"/>
    <property type="evidence" value="ECO:0007669"/>
    <property type="project" value="TreeGrafter"/>
</dbReference>
<feature type="region of interest" description="Disordered" evidence="11">
    <location>
        <begin position="63"/>
        <end position="83"/>
    </location>
</feature>
<dbReference type="EMBL" id="JAEUBF010000264">
    <property type="protein sequence ID" value="KAH3679665.1"/>
    <property type="molecule type" value="Genomic_DNA"/>
</dbReference>
<evidence type="ECO:0000256" key="9">
    <source>
        <dbReference type="ARBA" id="ARBA00023274"/>
    </source>
</evidence>
<dbReference type="InterPro" id="IPR050914">
    <property type="entry name" value="snRNP_SmB/NAA38-like"/>
</dbReference>
<keyword evidence="7" id="KW-0508">mRNA splicing</keyword>
<comment type="subcellular location">
    <subcellularLocation>
        <location evidence="2">Cytoplasm</location>
    </subcellularLocation>
    <subcellularLocation>
        <location evidence="1">Nucleus</location>
    </subcellularLocation>
</comment>
<dbReference type="PROSITE" id="PS52002">
    <property type="entry name" value="SM"/>
    <property type="match status" value="1"/>
</dbReference>
<evidence type="ECO:0000256" key="5">
    <source>
        <dbReference type="ARBA" id="ARBA00022664"/>
    </source>
</evidence>
<evidence type="ECO:0000256" key="7">
    <source>
        <dbReference type="ARBA" id="ARBA00023187"/>
    </source>
</evidence>
<organism evidence="13 14">
    <name type="scientific">Wickerhamomyces mucosus</name>
    <dbReference type="NCBI Taxonomy" id="1378264"/>
    <lineage>
        <taxon>Eukaryota</taxon>
        <taxon>Fungi</taxon>
        <taxon>Dikarya</taxon>
        <taxon>Ascomycota</taxon>
        <taxon>Saccharomycotina</taxon>
        <taxon>Saccharomycetes</taxon>
        <taxon>Phaffomycetales</taxon>
        <taxon>Wickerhamomycetaceae</taxon>
        <taxon>Wickerhamomyces</taxon>
    </lineage>
</organism>
<dbReference type="InterPro" id="IPR010920">
    <property type="entry name" value="LSM_dom_sf"/>
</dbReference>
<dbReference type="GO" id="GO:0005686">
    <property type="term" value="C:U2 snRNP"/>
    <property type="evidence" value="ECO:0007669"/>
    <property type="project" value="TreeGrafter"/>
</dbReference>
<dbReference type="GO" id="GO:0070990">
    <property type="term" value="F:snRNP binding"/>
    <property type="evidence" value="ECO:0007669"/>
    <property type="project" value="TreeGrafter"/>
</dbReference>
<evidence type="ECO:0000256" key="10">
    <source>
        <dbReference type="ARBA" id="ARBA00041355"/>
    </source>
</evidence>